<proteinExistence type="predicted"/>
<keyword evidence="3" id="KW-1185">Reference proteome</keyword>
<accession>A0A8J5I9F5</accession>
<feature type="region of interest" description="Disordered" evidence="1">
    <location>
        <begin position="68"/>
        <end position="87"/>
    </location>
</feature>
<evidence type="ECO:0000313" key="3">
    <source>
        <dbReference type="Proteomes" id="UP000709295"/>
    </source>
</evidence>
<organism evidence="2 3">
    <name type="scientific">Phytophthora aleatoria</name>
    <dbReference type="NCBI Taxonomy" id="2496075"/>
    <lineage>
        <taxon>Eukaryota</taxon>
        <taxon>Sar</taxon>
        <taxon>Stramenopiles</taxon>
        <taxon>Oomycota</taxon>
        <taxon>Peronosporomycetes</taxon>
        <taxon>Peronosporales</taxon>
        <taxon>Peronosporaceae</taxon>
        <taxon>Phytophthora</taxon>
    </lineage>
</organism>
<feature type="region of interest" description="Disordered" evidence="1">
    <location>
        <begin position="24"/>
        <end position="59"/>
    </location>
</feature>
<sequence length="145" mass="15767">MDVMIEYWGDLAVSLLNTEGQDATDLNEQSSDHASSRISDAALPVPQPNESTRVDVTEERASTIKRAMSTAGEANSNTKRNKSSQGEYIERGLVAVGDGLRAIDERKPPSAICISSDKSDEILNAIREETNSIQALLLYLKGKDN</sequence>
<protein>
    <submittedName>
        <fullName evidence="2">Uncharacterized protein</fullName>
    </submittedName>
</protein>
<gene>
    <name evidence="2" type="ORF">JG688_00013566</name>
</gene>
<dbReference type="Proteomes" id="UP000709295">
    <property type="component" value="Unassembled WGS sequence"/>
</dbReference>
<feature type="compositionally biased region" description="Polar residues" evidence="1">
    <location>
        <begin position="72"/>
        <end position="86"/>
    </location>
</feature>
<reference evidence="2" key="1">
    <citation type="submission" date="2021-01" db="EMBL/GenBank/DDBJ databases">
        <title>Phytophthora aleatoria, a newly-described species from Pinus radiata is distinct from Phytophthora cactorum isolates based on comparative genomics.</title>
        <authorList>
            <person name="Mcdougal R."/>
            <person name="Panda P."/>
            <person name="Williams N."/>
            <person name="Studholme D.J."/>
        </authorList>
    </citation>
    <scope>NUCLEOTIDE SEQUENCE</scope>
    <source>
        <strain evidence="2">NZFS 4037</strain>
    </source>
</reference>
<evidence type="ECO:0000256" key="1">
    <source>
        <dbReference type="SAM" id="MobiDB-lite"/>
    </source>
</evidence>
<name>A0A8J5I9F5_9STRA</name>
<comment type="caution">
    <text evidence="2">The sequence shown here is derived from an EMBL/GenBank/DDBJ whole genome shotgun (WGS) entry which is preliminary data.</text>
</comment>
<evidence type="ECO:0000313" key="2">
    <source>
        <dbReference type="EMBL" id="KAG6951839.1"/>
    </source>
</evidence>
<dbReference type="AlphaFoldDB" id="A0A8J5I9F5"/>
<dbReference type="EMBL" id="JAENGY010001166">
    <property type="protein sequence ID" value="KAG6951839.1"/>
    <property type="molecule type" value="Genomic_DNA"/>
</dbReference>